<protein>
    <submittedName>
        <fullName evidence="1">Uncharacterized protein</fullName>
    </submittedName>
</protein>
<sequence>MVLFEKLGQGLVVCLDLCSTVGCTHPNGMLKQLVVTVVLLLLPWTEWASEPVIAQPRHKPTSLQVEVQLLSIVINVCFTQL</sequence>
<dbReference type="EMBL" id="GBRH01190143">
    <property type="protein sequence ID" value="JAE07753.1"/>
    <property type="molecule type" value="Transcribed_RNA"/>
</dbReference>
<reference evidence="1" key="2">
    <citation type="journal article" date="2015" name="Data Brief">
        <title>Shoot transcriptome of the giant reed, Arundo donax.</title>
        <authorList>
            <person name="Barrero R.A."/>
            <person name="Guerrero F.D."/>
            <person name="Moolhuijzen P."/>
            <person name="Goolsby J.A."/>
            <person name="Tidwell J."/>
            <person name="Bellgard S.E."/>
            <person name="Bellgard M.I."/>
        </authorList>
    </citation>
    <scope>NUCLEOTIDE SEQUENCE</scope>
    <source>
        <tissue evidence="1">Shoot tissue taken approximately 20 cm above the soil surface</tissue>
    </source>
</reference>
<reference evidence="1" key="1">
    <citation type="submission" date="2014-09" db="EMBL/GenBank/DDBJ databases">
        <authorList>
            <person name="Magalhaes I.L.F."/>
            <person name="Oliveira U."/>
            <person name="Santos F.R."/>
            <person name="Vidigal T.H.D.A."/>
            <person name="Brescovit A.D."/>
            <person name="Santos A.J."/>
        </authorList>
    </citation>
    <scope>NUCLEOTIDE SEQUENCE</scope>
    <source>
        <tissue evidence="1">Shoot tissue taken approximately 20 cm above the soil surface</tissue>
    </source>
</reference>
<proteinExistence type="predicted"/>
<accession>A0A0A9FHL1</accession>
<organism evidence="1">
    <name type="scientific">Arundo donax</name>
    <name type="common">Giant reed</name>
    <name type="synonym">Donax arundinaceus</name>
    <dbReference type="NCBI Taxonomy" id="35708"/>
    <lineage>
        <taxon>Eukaryota</taxon>
        <taxon>Viridiplantae</taxon>
        <taxon>Streptophyta</taxon>
        <taxon>Embryophyta</taxon>
        <taxon>Tracheophyta</taxon>
        <taxon>Spermatophyta</taxon>
        <taxon>Magnoliopsida</taxon>
        <taxon>Liliopsida</taxon>
        <taxon>Poales</taxon>
        <taxon>Poaceae</taxon>
        <taxon>PACMAD clade</taxon>
        <taxon>Arundinoideae</taxon>
        <taxon>Arundineae</taxon>
        <taxon>Arundo</taxon>
    </lineage>
</organism>
<evidence type="ECO:0000313" key="1">
    <source>
        <dbReference type="EMBL" id="JAE07753.1"/>
    </source>
</evidence>
<name>A0A0A9FHL1_ARUDO</name>
<dbReference type="AlphaFoldDB" id="A0A0A9FHL1"/>